<proteinExistence type="predicted"/>
<organism evidence="1 2">
    <name type="scientific">Temnothorax longispinosus</name>
    <dbReference type="NCBI Taxonomy" id="300112"/>
    <lineage>
        <taxon>Eukaryota</taxon>
        <taxon>Metazoa</taxon>
        <taxon>Ecdysozoa</taxon>
        <taxon>Arthropoda</taxon>
        <taxon>Hexapoda</taxon>
        <taxon>Insecta</taxon>
        <taxon>Pterygota</taxon>
        <taxon>Neoptera</taxon>
        <taxon>Endopterygota</taxon>
        <taxon>Hymenoptera</taxon>
        <taxon>Apocrita</taxon>
        <taxon>Aculeata</taxon>
        <taxon>Formicoidea</taxon>
        <taxon>Formicidae</taxon>
        <taxon>Myrmicinae</taxon>
        <taxon>Temnothorax</taxon>
    </lineage>
</organism>
<protein>
    <submittedName>
        <fullName evidence="1">Uncharacterized protein</fullName>
    </submittedName>
</protein>
<sequence length="264" mass="31203">MEIDLVAMFIGASSSRCRLYRVIAFSLSRSRRYINFAEASKKVHVYQNNMILFTFLRFKIILELEITKLREIKGLTIEQIIVRNITLKKGTLRTNIRICVRWTDDIANKRNIEGTLTYILPQPFDIRIFPFDFSFFNTSEYSNYLVHLYLPIVIIAKKILEKLQYFENQISHTFIFGFFINKNIKYSTYLKIIIPFPRLSFFNIVYKLRNIIAIHSDRSLVRVKINYVGVTEYKSSTNLTRILILQVLFVFDKIDSISKSSPFN</sequence>
<dbReference type="AlphaFoldDB" id="A0A4S2KET5"/>
<keyword evidence="2" id="KW-1185">Reference proteome</keyword>
<accession>A0A4S2KET5</accession>
<evidence type="ECO:0000313" key="1">
    <source>
        <dbReference type="EMBL" id="TGZ47386.1"/>
    </source>
</evidence>
<comment type="caution">
    <text evidence="1">The sequence shown here is derived from an EMBL/GenBank/DDBJ whole genome shotgun (WGS) entry which is preliminary data.</text>
</comment>
<dbReference type="Proteomes" id="UP000310200">
    <property type="component" value="Unassembled WGS sequence"/>
</dbReference>
<dbReference type="EMBL" id="QBLH01002732">
    <property type="protein sequence ID" value="TGZ47386.1"/>
    <property type="molecule type" value="Genomic_DNA"/>
</dbReference>
<reference evidence="1 2" key="1">
    <citation type="journal article" date="2019" name="Philos. Trans. R. Soc. Lond., B, Biol. Sci.">
        <title>Ant behaviour and brain gene expression of defending hosts depend on the ecological success of the intruding social parasite.</title>
        <authorList>
            <person name="Kaur R."/>
            <person name="Stoldt M."/>
            <person name="Jongepier E."/>
            <person name="Feldmeyer B."/>
            <person name="Menzel F."/>
            <person name="Bornberg-Bauer E."/>
            <person name="Foitzik S."/>
        </authorList>
    </citation>
    <scope>NUCLEOTIDE SEQUENCE [LARGE SCALE GENOMIC DNA]</scope>
    <source>
        <tissue evidence="1">Whole body</tissue>
    </source>
</reference>
<name>A0A4S2KET5_9HYME</name>
<gene>
    <name evidence="1" type="ORF">DBV15_00019</name>
</gene>
<evidence type="ECO:0000313" key="2">
    <source>
        <dbReference type="Proteomes" id="UP000310200"/>
    </source>
</evidence>